<keyword evidence="3" id="KW-1185">Reference proteome</keyword>
<organism evidence="2 3">
    <name type="scientific">Colletotrichum plurivorum</name>
    <dbReference type="NCBI Taxonomy" id="2175906"/>
    <lineage>
        <taxon>Eukaryota</taxon>
        <taxon>Fungi</taxon>
        <taxon>Dikarya</taxon>
        <taxon>Ascomycota</taxon>
        <taxon>Pezizomycotina</taxon>
        <taxon>Sordariomycetes</taxon>
        <taxon>Hypocreomycetidae</taxon>
        <taxon>Glomerellales</taxon>
        <taxon>Glomerellaceae</taxon>
        <taxon>Colletotrichum</taxon>
        <taxon>Colletotrichum orchidearum species complex</taxon>
    </lineage>
</organism>
<evidence type="ECO:0000313" key="3">
    <source>
        <dbReference type="Proteomes" id="UP000654918"/>
    </source>
</evidence>
<protein>
    <submittedName>
        <fullName evidence="2">Uncharacterized protein</fullName>
    </submittedName>
</protein>
<dbReference type="Proteomes" id="UP000654918">
    <property type="component" value="Unassembled WGS sequence"/>
</dbReference>
<reference evidence="2" key="1">
    <citation type="journal article" date="2020" name="Phytopathology">
        <title>Genome Sequence Resources of Colletotrichum truncatum, C. plurivorum, C. musicola, and C. sojae: Four Species Pathogenic to Soybean (Glycine max).</title>
        <authorList>
            <person name="Rogerio F."/>
            <person name="Boufleur T.R."/>
            <person name="Ciampi-Guillardi M."/>
            <person name="Sukno S.A."/>
            <person name="Thon M.R."/>
            <person name="Massola Junior N.S."/>
            <person name="Baroncelli R."/>
        </authorList>
    </citation>
    <scope>NUCLEOTIDE SEQUENCE</scope>
    <source>
        <strain evidence="2">LFN00145</strain>
    </source>
</reference>
<feature type="region of interest" description="Disordered" evidence="1">
    <location>
        <begin position="57"/>
        <end position="82"/>
    </location>
</feature>
<proteinExistence type="predicted"/>
<dbReference type="EMBL" id="WIGO01000080">
    <property type="protein sequence ID" value="KAF6831519.1"/>
    <property type="molecule type" value="Genomic_DNA"/>
</dbReference>
<evidence type="ECO:0000256" key="1">
    <source>
        <dbReference type="SAM" id="MobiDB-lite"/>
    </source>
</evidence>
<accession>A0A8H6KH86</accession>
<name>A0A8H6KH86_9PEZI</name>
<dbReference type="AlphaFoldDB" id="A0A8H6KH86"/>
<evidence type="ECO:0000313" key="2">
    <source>
        <dbReference type="EMBL" id="KAF6831519.1"/>
    </source>
</evidence>
<comment type="caution">
    <text evidence="2">The sequence shown here is derived from an EMBL/GenBank/DDBJ whole genome shotgun (WGS) entry which is preliminary data.</text>
</comment>
<gene>
    <name evidence="2" type="ORF">CPLU01_06685</name>
</gene>
<feature type="region of interest" description="Disordered" evidence="1">
    <location>
        <begin position="1"/>
        <end position="45"/>
    </location>
</feature>
<sequence length="208" mass="21711">MADVTVPKCSDPIPAAPLTSREGPSGVSCGRSAKVRAGSSSPTPLAALARAPAVRRGPQLPAVGPADHTSHDTALTGPSFTPRPSLPLFSSSQSHFQTPVGLQQDCNPAPIPRQAKNRAVHRVGQGKTRHHETDGSGTITIATPVATAAPSTREHLQDTRRTSTGLAGIRSTARAWNSWALEEAAQMTKGMDLNSSGPDLAFSHRVHS</sequence>